<accession>A0ABM7YL66</accession>
<keyword evidence="2" id="KW-1133">Transmembrane helix</keyword>
<keyword evidence="2" id="KW-0812">Transmembrane</keyword>
<organism evidence="3 4">
    <name type="scientific">Sphaerotilus microaerophilus</name>
    <dbReference type="NCBI Taxonomy" id="2914710"/>
    <lineage>
        <taxon>Bacteria</taxon>
        <taxon>Pseudomonadati</taxon>
        <taxon>Pseudomonadota</taxon>
        <taxon>Betaproteobacteria</taxon>
        <taxon>Burkholderiales</taxon>
        <taxon>Sphaerotilaceae</taxon>
        <taxon>Sphaerotilus</taxon>
    </lineage>
</organism>
<dbReference type="RefSeq" id="WP_251973156.1">
    <property type="nucleotide sequence ID" value="NZ_AP025730.1"/>
</dbReference>
<evidence type="ECO:0000256" key="1">
    <source>
        <dbReference type="SAM" id="MobiDB-lite"/>
    </source>
</evidence>
<evidence type="ECO:0000313" key="3">
    <source>
        <dbReference type="EMBL" id="BDI05094.1"/>
    </source>
</evidence>
<keyword evidence="4" id="KW-1185">Reference proteome</keyword>
<feature type="transmembrane region" description="Helical" evidence="2">
    <location>
        <begin position="20"/>
        <end position="42"/>
    </location>
</feature>
<proteinExistence type="predicted"/>
<reference evidence="3" key="1">
    <citation type="submission" date="2022-04" db="EMBL/GenBank/DDBJ databases">
        <title>Whole genome sequence of Sphaerotilus sp. FB-5.</title>
        <authorList>
            <person name="Takeda M."/>
            <person name="Narihara S."/>
            <person name="Akimoto M."/>
            <person name="Akimoto R."/>
            <person name="Nishiyashiki S."/>
            <person name="Murakami T."/>
        </authorList>
    </citation>
    <scope>NUCLEOTIDE SEQUENCE</scope>
    <source>
        <strain evidence="3">FB-5</strain>
    </source>
</reference>
<keyword evidence="2" id="KW-0472">Membrane</keyword>
<feature type="region of interest" description="Disordered" evidence="1">
    <location>
        <begin position="49"/>
        <end position="68"/>
    </location>
</feature>
<dbReference type="EMBL" id="AP025730">
    <property type="protein sequence ID" value="BDI05094.1"/>
    <property type="molecule type" value="Genomic_DNA"/>
</dbReference>
<evidence type="ECO:0008006" key="5">
    <source>
        <dbReference type="Google" id="ProtNLM"/>
    </source>
</evidence>
<name>A0ABM7YL66_9BURK</name>
<feature type="compositionally biased region" description="Low complexity" evidence="1">
    <location>
        <begin position="52"/>
        <end position="62"/>
    </location>
</feature>
<evidence type="ECO:0000313" key="4">
    <source>
        <dbReference type="Proteomes" id="UP001057498"/>
    </source>
</evidence>
<evidence type="ECO:0000256" key="2">
    <source>
        <dbReference type="SAM" id="Phobius"/>
    </source>
</evidence>
<dbReference type="Proteomes" id="UP001057498">
    <property type="component" value="Chromosome"/>
</dbReference>
<sequence>MSNPPSSPASNEPWWKIKMLWLVIGGPLAVVIAGFVTLGLALKHPDEVLKPSTSTAGASEAAGKVDPDAAARMPALQARNHAATGGK</sequence>
<gene>
    <name evidence="3" type="ORF">CATMQ487_20640</name>
</gene>
<protein>
    <recommendedName>
        <fullName evidence="5">Nitrogen fixation protein FixH</fullName>
    </recommendedName>
</protein>